<comment type="caution">
    <text evidence="1">The sequence shown here is derived from an EMBL/GenBank/DDBJ whole genome shotgun (WGS) entry which is preliminary data.</text>
</comment>
<dbReference type="Proteomes" id="UP001055879">
    <property type="component" value="Linkage Group LG04"/>
</dbReference>
<sequence length="82" mass="9069">MSSHHLELLLLSSGVIVAMVASIVKLSLDKMLSPPNTKFQPVRITTKIIIAVRSLEIEVDPVRSRRFGDADDLSSTQFDYGL</sequence>
<name>A0ACB9CL10_ARCLA</name>
<accession>A0ACB9CL10</accession>
<evidence type="ECO:0000313" key="2">
    <source>
        <dbReference type="Proteomes" id="UP001055879"/>
    </source>
</evidence>
<evidence type="ECO:0000313" key="1">
    <source>
        <dbReference type="EMBL" id="KAI3734870.1"/>
    </source>
</evidence>
<reference evidence="1 2" key="2">
    <citation type="journal article" date="2022" name="Mol. Ecol. Resour.">
        <title>The genomes of chicory, endive, great burdock and yacon provide insights into Asteraceae paleo-polyploidization history and plant inulin production.</title>
        <authorList>
            <person name="Fan W."/>
            <person name="Wang S."/>
            <person name="Wang H."/>
            <person name="Wang A."/>
            <person name="Jiang F."/>
            <person name="Liu H."/>
            <person name="Zhao H."/>
            <person name="Xu D."/>
            <person name="Zhang Y."/>
        </authorList>
    </citation>
    <scope>NUCLEOTIDE SEQUENCE [LARGE SCALE GENOMIC DNA]</scope>
    <source>
        <strain evidence="2">cv. Niubang</strain>
    </source>
</reference>
<dbReference type="EMBL" id="CM042050">
    <property type="protein sequence ID" value="KAI3734870.1"/>
    <property type="molecule type" value="Genomic_DNA"/>
</dbReference>
<proteinExistence type="predicted"/>
<gene>
    <name evidence="1" type="ORF">L6452_14350</name>
</gene>
<protein>
    <submittedName>
        <fullName evidence="1">Uncharacterized protein</fullName>
    </submittedName>
</protein>
<reference evidence="2" key="1">
    <citation type="journal article" date="2022" name="Mol. Ecol. Resour.">
        <title>The genomes of chicory, endive, great burdock and yacon provide insights into Asteraceae palaeo-polyploidization history and plant inulin production.</title>
        <authorList>
            <person name="Fan W."/>
            <person name="Wang S."/>
            <person name="Wang H."/>
            <person name="Wang A."/>
            <person name="Jiang F."/>
            <person name="Liu H."/>
            <person name="Zhao H."/>
            <person name="Xu D."/>
            <person name="Zhang Y."/>
        </authorList>
    </citation>
    <scope>NUCLEOTIDE SEQUENCE [LARGE SCALE GENOMIC DNA]</scope>
    <source>
        <strain evidence="2">cv. Niubang</strain>
    </source>
</reference>
<keyword evidence="2" id="KW-1185">Reference proteome</keyword>
<organism evidence="1 2">
    <name type="scientific">Arctium lappa</name>
    <name type="common">Greater burdock</name>
    <name type="synonym">Lappa major</name>
    <dbReference type="NCBI Taxonomy" id="4217"/>
    <lineage>
        <taxon>Eukaryota</taxon>
        <taxon>Viridiplantae</taxon>
        <taxon>Streptophyta</taxon>
        <taxon>Embryophyta</taxon>
        <taxon>Tracheophyta</taxon>
        <taxon>Spermatophyta</taxon>
        <taxon>Magnoliopsida</taxon>
        <taxon>eudicotyledons</taxon>
        <taxon>Gunneridae</taxon>
        <taxon>Pentapetalae</taxon>
        <taxon>asterids</taxon>
        <taxon>campanulids</taxon>
        <taxon>Asterales</taxon>
        <taxon>Asteraceae</taxon>
        <taxon>Carduoideae</taxon>
        <taxon>Cardueae</taxon>
        <taxon>Arctiinae</taxon>
        <taxon>Arctium</taxon>
    </lineage>
</organism>